<sequence length="220" mass="26650">MPRKAQYRLFQDKQKLIELLGFDTKEAYEQWTKTDRLFLTFWKDFREQWLLPQREKAREGNKKKRSKDATLEEVRRQIVCGEANGRRRYSRDHQHTDPEKEGWTGKDWLAWLLSHLVTSNTNDLDGLFYRKNLTLEERERQMWQVIQRFLADTSDSRKTRSGTRAEALQLLSRPLRHRHRRYNYSTDQTRNQVTVRWWCRGVLEACAERIKEYSPTLRGS</sequence>
<organism evidence="1 2">
    <name type="scientific">Macrophomina phaseolina (strain MS6)</name>
    <name type="common">Charcoal rot fungus</name>
    <dbReference type="NCBI Taxonomy" id="1126212"/>
    <lineage>
        <taxon>Eukaryota</taxon>
        <taxon>Fungi</taxon>
        <taxon>Dikarya</taxon>
        <taxon>Ascomycota</taxon>
        <taxon>Pezizomycotina</taxon>
        <taxon>Dothideomycetes</taxon>
        <taxon>Dothideomycetes incertae sedis</taxon>
        <taxon>Botryosphaeriales</taxon>
        <taxon>Botryosphaeriaceae</taxon>
        <taxon>Macrophomina</taxon>
    </lineage>
</organism>
<dbReference type="OrthoDB" id="10558235at2759"/>
<dbReference type="VEuPathDB" id="FungiDB:MPH_07806"/>
<gene>
    <name evidence="1" type="ORF">MPH_07806</name>
</gene>
<evidence type="ECO:0000313" key="2">
    <source>
        <dbReference type="Proteomes" id="UP000007129"/>
    </source>
</evidence>
<proteinExistence type="predicted"/>
<comment type="caution">
    <text evidence="1">The sequence shown here is derived from an EMBL/GenBank/DDBJ whole genome shotgun (WGS) entry which is preliminary data.</text>
</comment>
<name>K2RQK0_MACPH</name>
<dbReference type="HOGENOM" id="CLU_1256236_0_0_1"/>
<dbReference type="AlphaFoldDB" id="K2RQK0"/>
<dbReference type="Proteomes" id="UP000007129">
    <property type="component" value="Unassembled WGS sequence"/>
</dbReference>
<dbReference type="EMBL" id="AHHD01000333">
    <property type="protein sequence ID" value="EKG15022.1"/>
    <property type="molecule type" value="Genomic_DNA"/>
</dbReference>
<evidence type="ECO:0000313" key="1">
    <source>
        <dbReference type="EMBL" id="EKG15022.1"/>
    </source>
</evidence>
<protein>
    <submittedName>
        <fullName evidence="1">Uncharacterized protein</fullName>
    </submittedName>
</protein>
<accession>K2RQK0</accession>
<reference evidence="1 2" key="1">
    <citation type="journal article" date="2012" name="BMC Genomics">
        <title>Tools to kill: Genome of one of the most destructive plant pathogenic fungi Macrophomina phaseolina.</title>
        <authorList>
            <person name="Islam M.S."/>
            <person name="Haque M.S."/>
            <person name="Islam M.M."/>
            <person name="Emdad E.M."/>
            <person name="Halim A."/>
            <person name="Hossen Q.M.M."/>
            <person name="Hossain M.Z."/>
            <person name="Ahmed B."/>
            <person name="Rahim S."/>
            <person name="Rahman M.S."/>
            <person name="Alam M.M."/>
            <person name="Hou S."/>
            <person name="Wan X."/>
            <person name="Saito J.A."/>
            <person name="Alam M."/>
        </authorList>
    </citation>
    <scope>NUCLEOTIDE SEQUENCE [LARGE SCALE GENOMIC DNA]</scope>
    <source>
        <strain evidence="1 2">MS6</strain>
    </source>
</reference>
<dbReference type="InParanoid" id="K2RQK0"/>